<accession>A0ABV5BXF9</accession>
<name>A0ABV5BXF9_9BACL</name>
<gene>
    <name evidence="1" type="ORF">ACE5LO_05540</name>
</gene>
<evidence type="ECO:0000313" key="1">
    <source>
        <dbReference type="EMBL" id="MFB5759851.1"/>
    </source>
</evidence>
<dbReference type="RefSeq" id="WP_375519026.1">
    <property type="nucleotide sequence ID" value="NZ_JBHIRY010000003.1"/>
</dbReference>
<evidence type="ECO:0000313" key="2">
    <source>
        <dbReference type="Proteomes" id="UP001580430"/>
    </source>
</evidence>
<protein>
    <submittedName>
        <fullName evidence="1">Uncharacterized protein</fullName>
    </submittedName>
</protein>
<dbReference type="Proteomes" id="UP001580430">
    <property type="component" value="Unassembled WGS sequence"/>
</dbReference>
<proteinExistence type="predicted"/>
<feature type="non-terminal residue" evidence="1">
    <location>
        <position position="1"/>
    </location>
</feature>
<sequence length="865" mass="92827">DGSVHTDGFNKDTDPTIPAGGYAIVTVFSIVNDVPITFDYTDDFSVEESSEPAYIRIVLGRGESYEFVNISGESERLDSDAKTSNPARTFDYVTYYEDGTERSRGENRTMEPLVYPNNKVSVTGASDTPVSIGAIYTSFKGLGRPNESISKITIQPGESYIFNNNGSLNNPINNNAKEAGSLFDYVMYKADGSLGTDGMNKSTNPMVPAGGEAVVTVTGSQPVVFDYTDDFTVQPSTEPAYLRVILQQGESFAYTNISVESESLDSDATPSSGRRFSYVTYDVDGNVRTQNPDTLTEPLVRAGERTVVTAVSTNPVTFGGIYRVFKGDGSPGDGIQKLTIQPGESYRFINTGSDTAGPDHNGAELDAEIDYATYKADGSRFFDGFATTSSPNIPAGGESIVTNISDSPITFTYAANLKPEPSTEPAFHRIILNPGESYQFTNISVAANALERGEMASGARWSYVNYRADGSEYSSGTDSTQLPLVQAGGKAVMTNTSDVPVSFGAVYRLFQVGPVESGETTQVTVNQGESYKFTLTGTAAAAVTMNGATGERYFDFATYGTNTGGAEQADLAQLDAAQTSISLAVGQVLIVTVTSSSAVTFSFNQQVTAEPSTEPALLKASLSQGGQAIYTSKSEQPAPLVNNAAATGGLYQYVLKDTAGQVIREESGVSAEQAIPGKASIQLAVAGTGITFGAPYRVFTLQEVIGGDWEELIEQVEKVADFPAGEKGLYRFTAQATGKYRFTVKESANYDQVPVLSLYSNADMTELLVTSSAVEQIYGWDYTVVEQELTAGQTIYVKLEELNGKALQTVIKAALMPTGTDTSYEYGKGNQLLKTILYTGDEIWFEYDRNGNVSKRTKKVFPFVN</sequence>
<organism evidence="1 2">
    <name type="scientific">Paenibacillus medicaginis</name>
    <dbReference type="NCBI Taxonomy" id="1470560"/>
    <lineage>
        <taxon>Bacteria</taxon>
        <taxon>Bacillati</taxon>
        <taxon>Bacillota</taxon>
        <taxon>Bacilli</taxon>
        <taxon>Bacillales</taxon>
        <taxon>Paenibacillaceae</taxon>
        <taxon>Paenibacillus</taxon>
    </lineage>
</organism>
<dbReference type="EMBL" id="JBHIRY010000003">
    <property type="protein sequence ID" value="MFB5759851.1"/>
    <property type="molecule type" value="Genomic_DNA"/>
</dbReference>
<comment type="caution">
    <text evidence="1">The sequence shown here is derived from an EMBL/GenBank/DDBJ whole genome shotgun (WGS) entry which is preliminary data.</text>
</comment>
<reference evidence="1 2" key="1">
    <citation type="submission" date="2024-09" db="EMBL/GenBank/DDBJ databases">
        <title>Paenibacillus zeirhizospherea sp. nov., isolated from surface of the maize (Zea mays) roots in a horticulture field, Hungary.</title>
        <authorList>
            <person name="Marton D."/>
            <person name="Farkas M."/>
            <person name="Bedics A."/>
            <person name="Toth E."/>
            <person name="Tancsics A."/>
            <person name="Boka K."/>
            <person name="Marati G."/>
            <person name="Kriszt B."/>
            <person name="Cserhati M."/>
        </authorList>
    </citation>
    <scope>NUCLEOTIDE SEQUENCE [LARGE SCALE GENOMIC DNA]</scope>
    <source>
        <strain evidence="1 2">JCM 18446</strain>
    </source>
</reference>
<keyword evidence="2" id="KW-1185">Reference proteome</keyword>